<dbReference type="RefSeq" id="WP_128751879.1">
    <property type="nucleotide sequence ID" value="NZ_CP035282.1"/>
</dbReference>
<keyword evidence="2" id="KW-1185">Reference proteome</keyword>
<evidence type="ECO:0000313" key="2">
    <source>
        <dbReference type="Proteomes" id="UP000287969"/>
    </source>
</evidence>
<reference evidence="2" key="1">
    <citation type="submission" date="2019-01" db="EMBL/GenBank/DDBJ databases">
        <title>Draft genomes of a novel of Sporanaerobacter strains.</title>
        <authorList>
            <person name="Ma S."/>
        </authorList>
    </citation>
    <scope>NUCLEOTIDE SEQUENCE [LARGE SCALE GENOMIC DNA]</scope>
    <source>
        <strain evidence="2">NJN-17</strain>
    </source>
</reference>
<accession>A0A410Q990</accession>
<dbReference type="KEGG" id="spoa:EQM13_02635"/>
<evidence type="ECO:0000313" key="1">
    <source>
        <dbReference type="EMBL" id="QAT60550.1"/>
    </source>
</evidence>
<name>A0A410Q990_9FIRM</name>
<sequence>MGTSYMRKFFILKDDHCMFLNIKPKGFGKIMVKGIKGELELNIENCETEEDYKIFLIGRGNQKIVSPLLGRIMTDERGKGAAKLTFNLNSMGEEKISIEKYSGIILKRGENILLTGYIVKDDGIINQYIRNSSHEKAFPQEEIVKEPIEKEDKVPEISHIPENQENISEPEQPLQGLHEEQEIVEEEKIQDVENMVADSENQEPSDDTFEEQEMKYKERQQDMEYIKRVNYKSQMTNYLLSILRFFPNIKPFKLDLKGYEWWRIESGDPDMHRGFLPFYNYIFNMGNEYDFMGDTPNCKSMMKKYGHYIFGMYKESGEVKYYIYGIPGEFSAEEHPLRGVTGFNTWFEGESAIGYWLIYIDPMTGHVIRLLNPMVPSN</sequence>
<dbReference type="AlphaFoldDB" id="A0A410Q990"/>
<gene>
    <name evidence="1" type="ORF">EQM13_02635</name>
</gene>
<organism evidence="1 2">
    <name type="scientific">Acidilutibacter cellobiosedens</name>
    <dbReference type="NCBI Taxonomy" id="2507161"/>
    <lineage>
        <taxon>Bacteria</taxon>
        <taxon>Bacillati</taxon>
        <taxon>Bacillota</taxon>
        <taxon>Tissierellia</taxon>
        <taxon>Tissierellales</taxon>
        <taxon>Acidilutibacteraceae</taxon>
        <taxon>Acidilutibacter</taxon>
    </lineage>
</organism>
<dbReference type="OrthoDB" id="1705475at2"/>
<proteinExistence type="predicted"/>
<dbReference type="EMBL" id="CP035282">
    <property type="protein sequence ID" value="QAT60550.1"/>
    <property type="molecule type" value="Genomic_DNA"/>
</dbReference>
<protein>
    <submittedName>
        <fullName evidence="1">Uncharacterized protein</fullName>
    </submittedName>
</protein>
<dbReference type="Proteomes" id="UP000287969">
    <property type="component" value="Chromosome"/>
</dbReference>